<evidence type="ECO:0000256" key="1">
    <source>
        <dbReference type="SAM" id="MobiDB-lite"/>
    </source>
</evidence>
<evidence type="ECO:0000313" key="3">
    <source>
        <dbReference type="Proteomes" id="UP000075880"/>
    </source>
</evidence>
<protein>
    <submittedName>
        <fullName evidence="2">Uncharacterized protein</fullName>
    </submittedName>
</protein>
<reference evidence="2" key="1">
    <citation type="submission" date="2024-04" db="UniProtKB">
        <authorList>
            <consortium name="EnsemblMetazoa"/>
        </authorList>
    </citation>
    <scope>IDENTIFICATION</scope>
    <source>
        <strain evidence="2">EBRO</strain>
    </source>
</reference>
<name>A0AAG5DLT6_ANOAO</name>
<dbReference type="AlphaFoldDB" id="A0AAG5DLT6"/>
<evidence type="ECO:0000313" key="2">
    <source>
        <dbReference type="EnsemblMetazoa" id="ENSAATROPP011900"/>
    </source>
</evidence>
<sequence>MSLSQELSCVCGWLAFLHFPGEKRRSKDTHTPSGRHTSAGPFRRGIAFERIVVAKGVPILASVGGGLPSPSREVAEKPSPAPFDFLGHTNTGGIPMV</sequence>
<organism evidence="2 3">
    <name type="scientific">Anopheles atroparvus</name>
    <name type="common">European mosquito</name>
    <dbReference type="NCBI Taxonomy" id="41427"/>
    <lineage>
        <taxon>Eukaryota</taxon>
        <taxon>Metazoa</taxon>
        <taxon>Ecdysozoa</taxon>
        <taxon>Arthropoda</taxon>
        <taxon>Hexapoda</taxon>
        <taxon>Insecta</taxon>
        <taxon>Pterygota</taxon>
        <taxon>Neoptera</taxon>
        <taxon>Endopterygota</taxon>
        <taxon>Diptera</taxon>
        <taxon>Nematocera</taxon>
        <taxon>Culicoidea</taxon>
        <taxon>Culicidae</taxon>
        <taxon>Anophelinae</taxon>
        <taxon>Anopheles</taxon>
    </lineage>
</organism>
<keyword evidence="3" id="KW-1185">Reference proteome</keyword>
<dbReference type="Proteomes" id="UP000075880">
    <property type="component" value="Unassembled WGS sequence"/>
</dbReference>
<feature type="compositionally biased region" description="Polar residues" evidence="1">
    <location>
        <begin position="88"/>
        <end position="97"/>
    </location>
</feature>
<feature type="region of interest" description="Disordered" evidence="1">
    <location>
        <begin position="67"/>
        <end position="97"/>
    </location>
</feature>
<accession>A0AAG5DLT6</accession>
<dbReference type="EnsemblMetazoa" id="ENSAATROPT013097">
    <property type="protein sequence ID" value="ENSAATROPP011900"/>
    <property type="gene ID" value="ENSAATROPG010658"/>
</dbReference>
<proteinExistence type="predicted"/>